<gene>
    <name evidence="2" type="ORF">R1flu_017786</name>
</gene>
<dbReference type="EMBL" id="JBHFFA010000001">
    <property type="protein sequence ID" value="KAL2649658.1"/>
    <property type="molecule type" value="Genomic_DNA"/>
</dbReference>
<keyword evidence="3" id="KW-1185">Reference proteome</keyword>
<feature type="compositionally biased region" description="Basic and acidic residues" evidence="1">
    <location>
        <begin position="1"/>
        <end position="14"/>
    </location>
</feature>
<dbReference type="Proteomes" id="UP001605036">
    <property type="component" value="Unassembled WGS sequence"/>
</dbReference>
<evidence type="ECO:0000256" key="1">
    <source>
        <dbReference type="SAM" id="MobiDB-lite"/>
    </source>
</evidence>
<comment type="caution">
    <text evidence="2">The sequence shown here is derived from an EMBL/GenBank/DDBJ whole genome shotgun (WGS) entry which is preliminary data.</text>
</comment>
<accession>A0ABD1ZDZ3</accession>
<protein>
    <submittedName>
        <fullName evidence="2">Uncharacterized protein</fullName>
    </submittedName>
</protein>
<proteinExistence type="predicted"/>
<feature type="region of interest" description="Disordered" evidence="1">
    <location>
        <begin position="1"/>
        <end position="31"/>
    </location>
</feature>
<sequence>MEKKRKKHGIESRRMAGATISGADWGRGAQAAKPKKAEKNFDACHYSAAGAVRKSAGSAHLISALKKNSFVHLDLGP</sequence>
<reference evidence="2 3" key="1">
    <citation type="submission" date="2024-09" db="EMBL/GenBank/DDBJ databases">
        <title>Chromosome-scale assembly of Riccia fluitans.</title>
        <authorList>
            <person name="Paukszto L."/>
            <person name="Sawicki J."/>
            <person name="Karawczyk K."/>
            <person name="Piernik-Szablinska J."/>
            <person name="Szczecinska M."/>
            <person name="Mazdziarz M."/>
        </authorList>
    </citation>
    <scope>NUCLEOTIDE SEQUENCE [LARGE SCALE GENOMIC DNA]</scope>
    <source>
        <strain evidence="2">Rf_01</strain>
        <tissue evidence="2">Aerial parts of the thallus</tissue>
    </source>
</reference>
<evidence type="ECO:0000313" key="2">
    <source>
        <dbReference type="EMBL" id="KAL2649658.1"/>
    </source>
</evidence>
<evidence type="ECO:0000313" key="3">
    <source>
        <dbReference type="Proteomes" id="UP001605036"/>
    </source>
</evidence>
<dbReference type="AlphaFoldDB" id="A0ABD1ZDZ3"/>
<organism evidence="2 3">
    <name type="scientific">Riccia fluitans</name>
    <dbReference type="NCBI Taxonomy" id="41844"/>
    <lineage>
        <taxon>Eukaryota</taxon>
        <taxon>Viridiplantae</taxon>
        <taxon>Streptophyta</taxon>
        <taxon>Embryophyta</taxon>
        <taxon>Marchantiophyta</taxon>
        <taxon>Marchantiopsida</taxon>
        <taxon>Marchantiidae</taxon>
        <taxon>Marchantiales</taxon>
        <taxon>Ricciaceae</taxon>
        <taxon>Riccia</taxon>
    </lineage>
</organism>
<name>A0ABD1ZDZ3_9MARC</name>